<dbReference type="InterPro" id="IPR032675">
    <property type="entry name" value="LRR_dom_sf"/>
</dbReference>
<dbReference type="InterPro" id="IPR052394">
    <property type="entry name" value="LRR-containing"/>
</dbReference>
<dbReference type="InParanoid" id="G4YUK0"/>
<sequence>MLDLSSGLGVGGKEPALDDDADVDISRLSAVDREAIMARVTPDDSAPPDAFALAQNEIRREMIDRGIQPKGFYNDDAARLQEEFNREHASEKESRMQQKIQFAAKSYLRETVHRRRQEREKEVREEVEEIAKNPQLEVWLGLAKADETPKHADLRVSSVGARALCKTLAFTHSLRSLNLSRNGLDDATGKWLALLLKRNTSLRRLELESNCLGPLAAKDLAEALSTNESLEYLNLESNPLTDEEKDFSGVAALGNMLTKNKTLRTLNLWRTRLGGEGGKQLALGLARNTTLVCLDVGNNRIGTADAVSLDLQLKKTRVFFEQQQLQQLKFREAQWKAADKERERQDKLAKRQEDEEWMEKRKLEREQDRAMLEEERQRLLKMEEDRLRQIAARKAAEFAAKAEMEKKKKKKAQGFLTHPPPREESPHYGLDSEDEAEQIRFAQPAETLREVNSTLLLDHVATVFVDAGEVRRKLGVRGIKSLEFGSLSLDLSVQLFHILIVALYKLAQLDSSCSCAFDFCVSKLD</sequence>
<dbReference type="Gene3D" id="3.80.10.10">
    <property type="entry name" value="Ribonuclease Inhibitor"/>
    <property type="match status" value="2"/>
</dbReference>
<dbReference type="SUPFAM" id="SSF52047">
    <property type="entry name" value="RNI-like"/>
    <property type="match status" value="1"/>
</dbReference>
<dbReference type="InterPro" id="IPR001611">
    <property type="entry name" value="Leu-rich_rpt"/>
</dbReference>
<dbReference type="KEGG" id="psoj:PHYSODRAFT_257019"/>
<dbReference type="GeneID" id="20638813"/>
<evidence type="ECO:0000313" key="3">
    <source>
        <dbReference type="Proteomes" id="UP000002640"/>
    </source>
</evidence>
<organism evidence="2 3">
    <name type="scientific">Phytophthora sojae (strain P6497)</name>
    <name type="common">Soybean stem and root rot agent</name>
    <name type="synonym">Phytophthora megasperma f. sp. glycines</name>
    <dbReference type="NCBI Taxonomy" id="1094619"/>
    <lineage>
        <taxon>Eukaryota</taxon>
        <taxon>Sar</taxon>
        <taxon>Stramenopiles</taxon>
        <taxon>Oomycota</taxon>
        <taxon>Peronosporomycetes</taxon>
        <taxon>Peronosporales</taxon>
        <taxon>Peronosporaceae</taxon>
        <taxon>Phytophthora</taxon>
    </lineage>
</organism>
<evidence type="ECO:0000313" key="2">
    <source>
        <dbReference type="EMBL" id="EGZ24892.1"/>
    </source>
</evidence>
<dbReference type="OMA" id="IRNKNIW"/>
<accession>G4YUK0</accession>
<proteinExistence type="predicted"/>
<protein>
    <submittedName>
        <fullName evidence="2">Uncharacterized protein</fullName>
    </submittedName>
</protein>
<dbReference type="RefSeq" id="XP_009520180.1">
    <property type="nucleotide sequence ID" value="XM_009521885.1"/>
</dbReference>
<dbReference type="Proteomes" id="UP000002640">
    <property type="component" value="Unassembled WGS sequence"/>
</dbReference>
<dbReference type="SMART" id="SM00368">
    <property type="entry name" value="LRR_RI"/>
    <property type="match status" value="5"/>
</dbReference>
<reference evidence="2 3" key="1">
    <citation type="journal article" date="2006" name="Science">
        <title>Phytophthora genome sequences uncover evolutionary origins and mechanisms of pathogenesis.</title>
        <authorList>
            <person name="Tyler B.M."/>
            <person name="Tripathy S."/>
            <person name="Zhang X."/>
            <person name="Dehal P."/>
            <person name="Jiang R.H."/>
            <person name="Aerts A."/>
            <person name="Arredondo F.D."/>
            <person name="Baxter L."/>
            <person name="Bensasson D."/>
            <person name="Beynon J.L."/>
            <person name="Chapman J."/>
            <person name="Damasceno C.M."/>
            <person name="Dorrance A.E."/>
            <person name="Dou D."/>
            <person name="Dickerman A.W."/>
            <person name="Dubchak I.L."/>
            <person name="Garbelotto M."/>
            <person name="Gijzen M."/>
            <person name="Gordon S.G."/>
            <person name="Govers F."/>
            <person name="Grunwald N.J."/>
            <person name="Huang W."/>
            <person name="Ivors K.L."/>
            <person name="Jones R.W."/>
            <person name="Kamoun S."/>
            <person name="Krampis K."/>
            <person name="Lamour K.H."/>
            <person name="Lee M.K."/>
            <person name="McDonald W.H."/>
            <person name="Medina M."/>
            <person name="Meijer H.J."/>
            <person name="Nordberg E.K."/>
            <person name="Maclean D.J."/>
            <person name="Ospina-Giraldo M.D."/>
            <person name="Morris P.F."/>
            <person name="Phuntumart V."/>
            <person name="Putnam N.H."/>
            <person name="Rash S."/>
            <person name="Rose J.K."/>
            <person name="Sakihama Y."/>
            <person name="Salamov A.A."/>
            <person name="Savidor A."/>
            <person name="Scheuring C.F."/>
            <person name="Smith B.M."/>
            <person name="Sobral B.W."/>
            <person name="Terry A."/>
            <person name="Torto-Alalibo T.A."/>
            <person name="Win J."/>
            <person name="Xu Z."/>
            <person name="Zhang H."/>
            <person name="Grigoriev I.V."/>
            <person name="Rokhsar D.S."/>
            <person name="Boore J.L."/>
        </authorList>
    </citation>
    <scope>NUCLEOTIDE SEQUENCE [LARGE SCALE GENOMIC DNA]</scope>
    <source>
        <strain evidence="2 3">P6497</strain>
    </source>
</reference>
<dbReference type="PANTHER" id="PTHR24114">
    <property type="entry name" value="LEUCINE RICH REPEAT FAMILY PROTEIN"/>
    <property type="match status" value="1"/>
</dbReference>
<evidence type="ECO:0000256" key="1">
    <source>
        <dbReference type="SAM" id="MobiDB-lite"/>
    </source>
</evidence>
<dbReference type="PANTHER" id="PTHR24114:SF2">
    <property type="entry name" value="F-BOX DOMAIN-CONTAINING PROTEIN-RELATED"/>
    <property type="match status" value="1"/>
</dbReference>
<name>G4YUK0_PHYSP</name>
<dbReference type="AlphaFoldDB" id="G4YUK0"/>
<feature type="region of interest" description="Disordered" evidence="1">
    <location>
        <begin position="340"/>
        <end position="364"/>
    </location>
</feature>
<dbReference type="SMR" id="G4YUK0"/>
<keyword evidence="3" id="KW-1185">Reference proteome</keyword>
<gene>
    <name evidence="2" type="ORF">PHYSODRAFT_257019</name>
</gene>
<dbReference type="EMBL" id="JH159152">
    <property type="protein sequence ID" value="EGZ24892.1"/>
    <property type="molecule type" value="Genomic_DNA"/>
</dbReference>
<dbReference type="Pfam" id="PF13516">
    <property type="entry name" value="LRR_6"/>
    <property type="match status" value="5"/>
</dbReference>